<protein>
    <recommendedName>
        <fullName evidence="3">Addiction module component</fullName>
    </recommendedName>
</protein>
<gene>
    <name evidence="1" type="ORF">SAMN05444412_11218</name>
</gene>
<proteinExistence type="predicted"/>
<comment type="caution">
    <text evidence="1">The sequence shown here is derived from an EMBL/GenBank/DDBJ whole genome shotgun (WGS) entry which is preliminary data.</text>
</comment>
<evidence type="ECO:0008006" key="3">
    <source>
        <dbReference type="Google" id="ProtNLM"/>
    </source>
</evidence>
<reference evidence="1 2" key="1">
    <citation type="submission" date="2016-10" db="EMBL/GenBank/DDBJ databases">
        <authorList>
            <person name="Varghese N."/>
            <person name="Submissions S."/>
        </authorList>
    </citation>
    <scope>NUCLEOTIDE SEQUENCE [LARGE SCALE GENOMIC DNA]</scope>
    <source>
        <strain evidence="1 2">DSM 17997</strain>
    </source>
</reference>
<dbReference type="EMBL" id="FNQC01000012">
    <property type="protein sequence ID" value="SDZ38085.1"/>
    <property type="molecule type" value="Genomic_DNA"/>
</dbReference>
<dbReference type="RefSeq" id="WP_019598901.1">
    <property type="nucleotide sequence ID" value="NZ_FNQC01000012.1"/>
</dbReference>
<keyword evidence="2" id="KW-1185">Reference proteome</keyword>
<evidence type="ECO:0000313" key="2">
    <source>
        <dbReference type="Proteomes" id="UP000199663"/>
    </source>
</evidence>
<sequence>MRKVVLNVPDEMYSFFMELIQKLGLEKLEEENIEVPEWQKRTVMGRIESTLPNEYKTWEEIEHQLRDSK</sequence>
<organism evidence="1 2">
    <name type="scientific">Rhodonellum ikkaensis</name>
    <dbReference type="NCBI Taxonomy" id="336829"/>
    <lineage>
        <taxon>Bacteria</taxon>
        <taxon>Pseudomonadati</taxon>
        <taxon>Bacteroidota</taxon>
        <taxon>Cytophagia</taxon>
        <taxon>Cytophagales</taxon>
        <taxon>Cytophagaceae</taxon>
        <taxon>Rhodonellum</taxon>
    </lineage>
</organism>
<dbReference type="Proteomes" id="UP000199663">
    <property type="component" value="Unassembled WGS sequence"/>
</dbReference>
<evidence type="ECO:0000313" key="1">
    <source>
        <dbReference type="EMBL" id="SDZ38085.1"/>
    </source>
</evidence>
<name>A0A1H3SKI6_9BACT</name>
<accession>A0A1H3SKI6</accession>